<dbReference type="GO" id="GO:0004674">
    <property type="term" value="F:protein serine/threonine kinase activity"/>
    <property type="evidence" value="ECO:0007669"/>
    <property type="project" value="TreeGrafter"/>
</dbReference>
<dbReference type="GO" id="GO:0005737">
    <property type="term" value="C:cytoplasm"/>
    <property type="evidence" value="ECO:0007669"/>
    <property type="project" value="TreeGrafter"/>
</dbReference>
<dbReference type="PROSITE" id="PS00107">
    <property type="entry name" value="PROTEIN_KINASE_ATP"/>
    <property type="match status" value="1"/>
</dbReference>
<keyword evidence="7" id="KW-1185">Reference proteome</keyword>
<feature type="compositionally biased region" description="Basic residues" evidence="4">
    <location>
        <begin position="223"/>
        <end position="246"/>
    </location>
</feature>
<dbReference type="Proteomes" id="UP000009169">
    <property type="component" value="Unassembled WGS sequence"/>
</dbReference>
<dbReference type="Pfam" id="PF00069">
    <property type="entry name" value="Pkinase"/>
    <property type="match status" value="1"/>
</dbReference>
<dbReference type="EMBL" id="DS995741">
    <property type="protein sequence ID" value="EGE05650.1"/>
    <property type="molecule type" value="Genomic_DNA"/>
</dbReference>
<feature type="compositionally biased region" description="Low complexity" evidence="4">
    <location>
        <begin position="279"/>
        <end position="294"/>
    </location>
</feature>
<dbReference type="PROSITE" id="PS50011">
    <property type="entry name" value="PROTEIN_KINASE_DOM"/>
    <property type="match status" value="1"/>
</dbReference>
<keyword evidence="2 3" id="KW-0067">ATP-binding</keyword>
<dbReference type="PANTHER" id="PTHR24346">
    <property type="entry name" value="MAP/MICROTUBULE AFFINITY-REGULATING KINASE"/>
    <property type="match status" value="1"/>
</dbReference>
<feature type="binding site" evidence="3">
    <location>
        <position position="439"/>
    </location>
    <ligand>
        <name>ATP</name>
        <dbReference type="ChEBI" id="CHEBI:30616"/>
    </ligand>
</feature>
<dbReference type="PROSITE" id="PS00108">
    <property type="entry name" value="PROTEIN_KINASE_ST"/>
    <property type="match status" value="1"/>
</dbReference>
<dbReference type="InterPro" id="IPR000719">
    <property type="entry name" value="Prot_kinase_dom"/>
</dbReference>
<feature type="region of interest" description="Disordered" evidence="4">
    <location>
        <begin position="573"/>
        <end position="597"/>
    </location>
</feature>
<dbReference type="AlphaFoldDB" id="F2PUT2"/>
<evidence type="ECO:0000256" key="2">
    <source>
        <dbReference type="ARBA" id="ARBA00022840"/>
    </source>
</evidence>
<gene>
    <name evidence="6" type="ORF">TEQG_04659</name>
</gene>
<feature type="compositionally biased region" description="Polar residues" evidence="4">
    <location>
        <begin position="302"/>
        <end position="317"/>
    </location>
</feature>
<reference evidence="7" key="1">
    <citation type="journal article" date="2012" name="MBio">
        <title>Comparative genome analysis of Trichophyton rubrum and related dermatophytes reveals candidate genes involved in infection.</title>
        <authorList>
            <person name="Martinez D.A."/>
            <person name="Oliver B.G."/>
            <person name="Graeser Y."/>
            <person name="Goldberg J.M."/>
            <person name="Li W."/>
            <person name="Martinez-Rossi N.M."/>
            <person name="Monod M."/>
            <person name="Shelest E."/>
            <person name="Barton R.C."/>
            <person name="Birch E."/>
            <person name="Brakhage A.A."/>
            <person name="Chen Z."/>
            <person name="Gurr S.J."/>
            <person name="Heiman D."/>
            <person name="Heitman J."/>
            <person name="Kosti I."/>
            <person name="Rossi A."/>
            <person name="Saif S."/>
            <person name="Samalova M."/>
            <person name="Saunders C.W."/>
            <person name="Shea T."/>
            <person name="Summerbell R.C."/>
            <person name="Xu J."/>
            <person name="Young S."/>
            <person name="Zeng Q."/>
            <person name="Birren B.W."/>
            <person name="Cuomo C.A."/>
            <person name="White T.C."/>
        </authorList>
    </citation>
    <scope>NUCLEOTIDE SEQUENCE [LARGE SCALE GENOMIC DNA]</scope>
    <source>
        <strain evidence="7">ATCC MYA-4606 / CBS 127.97</strain>
    </source>
</reference>
<dbReference type="VEuPathDB" id="FungiDB:TEQG_04659"/>
<dbReference type="PANTHER" id="PTHR24346:SF76">
    <property type="entry name" value="NON-SPECIFIC SERINE_THREONINE PROTEIN KINASE"/>
    <property type="match status" value="1"/>
</dbReference>
<dbReference type="InterPro" id="IPR011009">
    <property type="entry name" value="Kinase-like_dom_sf"/>
</dbReference>
<dbReference type="Gene3D" id="3.30.200.20">
    <property type="entry name" value="Phosphorylase Kinase, domain 1"/>
    <property type="match status" value="1"/>
</dbReference>
<feature type="region of interest" description="Disordered" evidence="4">
    <location>
        <begin position="22"/>
        <end position="155"/>
    </location>
</feature>
<sequence length="725" mass="79487">MAHAKVLAFTELDIDADFTTSSPVLDHEEHGPMYQRGGSNGLNRRLSPSGHSPSPPLSPSASPSAGAGAGVGTGAGTGAAAAVAAHTAAIKEEAEQSWTPHVPTPPISVPYTEDKLHGSPGVDEVCEYDPNRYQDPSPLDHHFGRTRRPSISFNPQVTLETGDQIALEQPIGSLGRRSQIGVRSASGPGSSELKQLYANAAPERLAQTAAASNNDRDGYNSHHNNHHNNRHSHDHHHHHHHNHHQGPGHNDSSGDDFSQCHSPRASPLSEVFSPDADLPRPTSLTSLSTASPLSDELRTPPDSRQGSLTSPFLSSPNLRRHGSIDSEGDSWPSLSRHLYGSLTESYSFGRRTNSLRQSTRSYSRKSPNMSGKSPASAFLSTMNREEAPAPKPDDEGQVIGQDYVIGKQIGFGGFSTVKEAFKVTDEGQTIRHAVKIVKKYLSGKSERENDQAQAEFDHEVRIWRYLNHPHILPLDAVYETDYATFCFTKLTEGGSLFDLVKKKRHEIPLSHAKQYSYQLACALRYLHEDARVVHRDIKLENCLLQPQEDSADIPRLILCDFGMAEWMTTDTCSSPDPYDNAADRPPPRTIGPSDTSTSVAGSLEYASPELLMANVGVLDPVVDIWAFGVVAYSLIVGSRPFQSSFQPRIPSNILAGKWDRSAVLATLDESEKQDREDALEMIEGCLEMDPMKRWTISDVLACRWFHSCADTAELATRLNRWGFSS</sequence>
<dbReference type="GO" id="GO:0000226">
    <property type="term" value="P:microtubule cytoskeleton organization"/>
    <property type="evidence" value="ECO:0007669"/>
    <property type="project" value="TreeGrafter"/>
</dbReference>
<feature type="compositionally biased region" description="Gly residues" evidence="4">
    <location>
        <begin position="67"/>
        <end position="77"/>
    </location>
</feature>
<dbReference type="HOGENOM" id="CLU_015975_0_0_1"/>
<feature type="domain" description="Protein kinase" evidence="5">
    <location>
        <begin position="403"/>
        <end position="705"/>
    </location>
</feature>
<keyword evidence="1 3" id="KW-0547">Nucleotide-binding</keyword>
<feature type="compositionally biased region" description="Low complexity" evidence="4">
    <location>
        <begin position="78"/>
        <end position="88"/>
    </location>
</feature>
<organism evidence="6 7">
    <name type="scientific">Trichophyton equinum (strain ATCC MYA-4606 / CBS 127.97)</name>
    <name type="common">Horse ringworm fungus</name>
    <dbReference type="NCBI Taxonomy" id="559882"/>
    <lineage>
        <taxon>Eukaryota</taxon>
        <taxon>Fungi</taxon>
        <taxon>Dikarya</taxon>
        <taxon>Ascomycota</taxon>
        <taxon>Pezizomycotina</taxon>
        <taxon>Eurotiomycetes</taxon>
        <taxon>Eurotiomycetidae</taxon>
        <taxon>Onygenales</taxon>
        <taxon>Arthrodermataceae</taxon>
        <taxon>Trichophyton</taxon>
    </lineage>
</organism>
<name>F2PUT2_TRIEC</name>
<proteinExistence type="predicted"/>
<dbReference type="SMART" id="SM00220">
    <property type="entry name" value="S_TKc"/>
    <property type="match status" value="1"/>
</dbReference>
<evidence type="ECO:0000256" key="4">
    <source>
        <dbReference type="SAM" id="MobiDB-lite"/>
    </source>
</evidence>
<dbReference type="GO" id="GO:0005524">
    <property type="term" value="F:ATP binding"/>
    <property type="evidence" value="ECO:0007669"/>
    <property type="project" value="UniProtKB-UniRule"/>
</dbReference>
<dbReference type="InterPro" id="IPR017441">
    <property type="entry name" value="Protein_kinase_ATP_BS"/>
</dbReference>
<evidence type="ECO:0000259" key="5">
    <source>
        <dbReference type="PROSITE" id="PS50011"/>
    </source>
</evidence>
<dbReference type="InterPro" id="IPR008271">
    <property type="entry name" value="Ser/Thr_kinase_AS"/>
</dbReference>
<evidence type="ECO:0000256" key="1">
    <source>
        <dbReference type="ARBA" id="ARBA00022741"/>
    </source>
</evidence>
<dbReference type="FunFam" id="1.10.510.10:FF:000985">
    <property type="entry name" value="Serine/threonine-protein kinase MARK2"/>
    <property type="match status" value="1"/>
</dbReference>
<dbReference type="GO" id="GO:0035556">
    <property type="term" value="P:intracellular signal transduction"/>
    <property type="evidence" value="ECO:0007669"/>
    <property type="project" value="TreeGrafter"/>
</dbReference>
<feature type="region of interest" description="Disordered" evidence="4">
    <location>
        <begin position="350"/>
        <end position="377"/>
    </location>
</feature>
<evidence type="ECO:0000313" key="7">
    <source>
        <dbReference type="Proteomes" id="UP000009169"/>
    </source>
</evidence>
<protein>
    <submittedName>
        <fullName evidence="6">CAMK protein kinase</fullName>
    </submittedName>
</protein>
<evidence type="ECO:0000313" key="6">
    <source>
        <dbReference type="EMBL" id="EGE05650.1"/>
    </source>
</evidence>
<accession>F2PUT2</accession>
<dbReference type="Gene3D" id="1.10.510.10">
    <property type="entry name" value="Transferase(Phosphotransferase) domain 1"/>
    <property type="match status" value="1"/>
</dbReference>
<feature type="region of interest" description="Disordered" evidence="4">
    <location>
        <begin position="213"/>
        <end position="332"/>
    </location>
</feature>
<dbReference type="eggNOG" id="KOG0586">
    <property type="taxonomic scope" value="Eukaryota"/>
</dbReference>
<dbReference type="OrthoDB" id="4062651at2759"/>
<keyword evidence="6" id="KW-0808">Transferase</keyword>
<dbReference type="SUPFAM" id="SSF56112">
    <property type="entry name" value="Protein kinase-like (PK-like)"/>
    <property type="match status" value="1"/>
</dbReference>
<evidence type="ECO:0000256" key="3">
    <source>
        <dbReference type="PROSITE-ProRule" id="PRU10141"/>
    </source>
</evidence>
<keyword evidence="6" id="KW-0418">Kinase</keyword>